<reference evidence="4 5" key="1">
    <citation type="submission" date="2014-03" db="EMBL/GenBank/DDBJ databases">
        <title>Genomics of Bifidobacteria.</title>
        <authorList>
            <person name="Ventura M."/>
            <person name="Milani C."/>
            <person name="Lugli G.A."/>
        </authorList>
    </citation>
    <scope>NUCLEOTIDE SEQUENCE [LARGE SCALE GENOMIC DNA]</scope>
    <source>
        <strain evidence="4 5">LMG 10738</strain>
    </source>
</reference>
<dbReference type="AlphaFoldDB" id="A0A087AWV0"/>
<accession>A0A087AWV0</accession>
<protein>
    <submittedName>
        <fullName evidence="4">Pre-pilin peptidase</fullName>
    </submittedName>
</protein>
<evidence type="ECO:0000256" key="2">
    <source>
        <dbReference type="SAM" id="Phobius"/>
    </source>
</evidence>
<dbReference type="Pfam" id="PF01569">
    <property type="entry name" value="PAP2"/>
    <property type="match status" value="1"/>
</dbReference>
<feature type="region of interest" description="Disordered" evidence="1">
    <location>
        <begin position="1"/>
        <end position="56"/>
    </location>
</feature>
<keyword evidence="2" id="KW-0472">Membrane</keyword>
<dbReference type="eggNOG" id="COG0671">
    <property type="taxonomic scope" value="Bacteria"/>
</dbReference>
<evidence type="ECO:0000259" key="3">
    <source>
        <dbReference type="SMART" id="SM00014"/>
    </source>
</evidence>
<feature type="compositionally biased region" description="Basic and acidic residues" evidence="1">
    <location>
        <begin position="46"/>
        <end position="56"/>
    </location>
</feature>
<evidence type="ECO:0000313" key="5">
    <source>
        <dbReference type="Proteomes" id="UP000029067"/>
    </source>
</evidence>
<evidence type="ECO:0000313" key="4">
    <source>
        <dbReference type="EMBL" id="KFI63250.1"/>
    </source>
</evidence>
<feature type="transmembrane region" description="Helical" evidence="2">
    <location>
        <begin position="182"/>
        <end position="201"/>
    </location>
</feature>
<dbReference type="InterPro" id="IPR036938">
    <property type="entry name" value="PAP2/HPO_sf"/>
</dbReference>
<dbReference type="InterPro" id="IPR000326">
    <property type="entry name" value="PAP2/HPO"/>
</dbReference>
<name>A0A087AWV0_9BIFI</name>
<dbReference type="Proteomes" id="UP000029067">
    <property type="component" value="Unassembled WGS sequence"/>
</dbReference>
<gene>
    <name evidence="4" type="ORF">BCUN_1180</name>
</gene>
<dbReference type="Gene3D" id="1.20.144.10">
    <property type="entry name" value="Phosphatidic acid phosphatase type 2/haloperoxidase"/>
    <property type="match status" value="1"/>
</dbReference>
<feature type="transmembrane region" description="Helical" evidence="2">
    <location>
        <begin position="65"/>
        <end position="85"/>
    </location>
</feature>
<feature type="transmembrane region" description="Helical" evidence="2">
    <location>
        <begin position="142"/>
        <end position="162"/>
    </location>
</feature>
<feature type="transmembrane region" description="Helical" evidence="2">
    <location>
        <begin position="208"/>
        <end position="229"/>
    </location>
</feature>
<feature type="transmembrane region" description="Helical" evidence="2">
    <location>
        <begin position="272"/>
        <end position="293"/>
    </location>
</feature>
<keyword evidence="2" id="KW-0812">Transmembrane</keyword>
<feature type="transmembrane region" description="Helical" evidence="2">
    <location>
        <begin position="110"/>
        <end position="135"/>
    </location>
</feature>
<feature type="transmembrane region" description="Helical" evidence="2">
    <location>
        <begin position="299"/>
        <end position="325"/>
    </location>
</feature>
<dbReference type="SUPFAM" id="SSF48317">
    <property type="entry name" value="Acid phosphatase/Vanadium-dependent haloperoxidase"/>
    <property type="match status" value="1"/>
</dbReference>
<dbReference type="OrthoDB" id="3240395at2"/>
<dbReference type="EMBL" id="JGYV01000009">
    <property type="protein sequence ID" value="KFI63250.1"/>
    <property type="molecule type" value="Genomic_DNA"/>
</dbReference>
<evidence type="ECO:0000256" key="1">
    <source>
        <dbReference type="SAM" id="MobiDB-lite"/>
    </source>
</evidence>
<keyword evidence="2" id="KW-1133">Transmembrane helix</keyword>
<organism evidence="4 5">
    <name type="scientific">Bifidobacterium cuniculi</name>
    <dbReference type="NCBI Taxonomy" id="1688"/>
    <lineage>
        <taxon>Bacteria</taxon>
        <taxon>Bacillati</taxon>
        <taxon>Actinomycetota</taxon>
        <taxon>Actinomycetes</taxon>
        <taxon>Bifidobacteriales</taxon>
        <taxon>Bifidobacteriaceae</taxon>
        <taxon>Bifidobacterium</taxon>
    </lineage>
</organism>
<dbReference type="SMART" id="SM00014">
    <property type="entry name" value="acidPPc"/>
    <property type="match status" value="1"/>
</dbReference>
<comment type="caution">
    <text evidence="4">The sequence shown here is derived from an EMBL/GenBank/DDBJ whole genome shotgun (WGS) entry which is preliminary data.</text>
</comment>
<keyword evidence="5" id="KW-1185">Reference proteome</keyword>
<dbReference type="RefSeq" id="WP_081895581.1">
    <property type="nucleotide sequence ID" value="NZ_JGYV01000009.1"/>
</dbReference>
<dbReference type="STRING" id="1688.BCUN_1180"/>
<sequence length="356" mass="37003">MSDQQASPNPATPESPDTPTWDVLEQPAPHTPTPTVTVDEADEDGTEHGLRAPDPLERRPRTSSIVLCILFTLAFAAIAAAAYWLGVRTAAGQSFEDLAIMNYASTLPSWLPLAGIRSVAVVAVSLALGAVGAVVAAVRRRWWLLGQLAAFAALAFLASRILKPVLPRPLLVHVDSNAANSAPSGHTMLAAAAGLALLCALPHAWRAVGTLVSTLFTVVVGCSVIAGRWHRPCDVVMAVFLAGALMMAALACTRRSGMDRTGDRVSSPSVQICATCLITLGICAFAYGAYVLWQVSDGLLFASAWAISGSCAASTAMVFGSAALVNGMVLMMRQLTAAPLTRLGLIGAPPAPPVKS</sequence>
<feature type="domain" description="Phosphatidic acid phosphatase type 2/haloperoxidase" evidence="3">
    <location>
        <begin position="145"/>
        <end position="250"/>
    </location>
</feature>
<feature type="transmembrane region" description="Helical" evidence="2">
    <location>
        <begin position="235"/>
        <end position="252"/>
    </location>
</feature>
<proteinExistence type="predicted"/>